<name>A0A0M8ZXP2_9HYME</name>
<accession>A0A0M8ZXP2</accession>
<protein>
    <submittedName>
        <fullName evidence="1">Uncharacterized protein</fullName>
    </submittedName>
</protein>
<dbReference type="EMBL" id="KQ435801">
    <property type="protein sequence ID" value="KOX73240.1"/>
    <property type="molecule type" value="Genomic_DNA"/>
</dbReference>
<gene>
    <name evidence="1" type="ORF">WN51_00351</name>
</gene>
<evidence type="ECO:0000313" key="1">
    <source>
        <dbReference type="EMBL" id="KOX73240.1"/>
    </source>
</evidence>
<proteinExistence type="predicted"/>
<dbReference type="Proteomes" id="UP000053105">
    <property type="component" value="Unassembled WGS sequence"/>
</dbReference>
<dbReference type="AlphaFoldDB" id="A0A0M8ZXP2"/>
<dbReference type="OrthoDB" id="10013535at2759"/>
<sequence>MATHNEKFSNTVSMANTTLIVRAPLPLHKQQQLPIYDVFKRQDEVNGAKDASPAAKRVARSGAAMAEVTFIRNPYPLPDVVREGVWLRQPVLGSKVSPKDRDWSAKLKAHERLFAHHTLNSIRRDNRLQRSQVPEDALDLALTTVYVHSRDTLVPKSYVPVQPETLGQRTWRVLKNQIENHGNLIESDPFRSRGQIQKELERKNTSVYRLELGIHKQLERTSFRGRLVHGGQGIDLMAQDSKSSQVTTLMTNSYNPFDKIDSLTNEDSYNFRSYVWLNEHIIKHNQGAVFNWQQGLTTNLALAKFYAKKLETELPAKFANPYFGILLETLFQTSTLCFFIVRNRLAIVGGSSTLARRIIEMILSRASSIQRNDQREFN</sequence>
<organism evidence="1 2">
    <name type="scientific">Melipona quadrifasciata</name>
    <dbReference type="NCBI Taxonomy" id="166423"/>
    <lineage>
        <taxon>Eukaryota</taxon>
        <taxon>Metazoa</taxon>
        <taxon>Ecdysozoa</taxon>
        <taxon>Arthropoda</taxon>
        <taxon>Hexapoda</taxon>
        <taxon>Insecta</taxon>
        <taxon>Pterygota</taxon>
        <taxon>Neoptera</taxon>
        <taxon>Endopterygota</taxon>
        <taxon>Hymenoptera</taxon>
        <taxon>Apocrita</taxon>
        <taxon>Aculeata</taxon>
        <taxon>Apoidea</taxon>
        <taxon>Anthophila</taxon>
        <taxon>Apidae</taxon>
        <taxon>Melipona</taxon>
    </lineage>
</organism>
<keyword evidence="2" id="KW-1185">Reference proteome</keyword>
<evidence type="ECO:0000313" key="2">
    <source>
        <dbReference type="Proteomes" id="UP000053105"/>
    </source>
</evidence>
<dbReference type="InterPro" id="IPR022179">
    <property type="entry name" value="CFAP276"/>
</dbReference>
<dbReference type="STRING" id="166423.A0A0M8ZXP2"/>
<reference evidence="1 2" key="1">
    <citation type="submission" date="2015-07" db="EMBL/GenBank/DDBJ databases">
        <title>The genome of Melipona quadrifasciata.</title>
        <authorList>
            <person name="Pan H."/>
            <person name="Kapheim K."/>
        </authorList>
    </citation>
    <scope>NUCLEOTIDE SEQUENCE [LARGE SCALE GENOMIC DNA]</scope>
    <source>
        <strain evidence="1">0111107301</strain>
        <tissue evidence="1">Whole body</tissue>
    </source>
</reference>
<dbReference type="Pfam" id="PF12494">
    <property type="entry name" value="DUF3695"/>
    <property type="match status" value="1"/>
</dbReference>